<gene>
    <name evidence="3" type="ORF">SAMN04488515_3173</name>
</gene>
<keyword evidence="2" id="KW-1133">Transmembrane helix</keyword>
<dbReference type="GO" id="GO:0005886">
    <property type="term" value="C:plasma membrane"/>
    <property type="evidence" value="ECO:0007669"/>
    <property type="project" value="TreeGrafter"/>
</dbReference>
<dbReference type="OrthoDB" id="8114194at2"/>
<evidence type="ECO:0000256" key="1">
    <source>
        <dbReference type="SAM" id="Coils"/>
    </source>
</evidence>
<organism evidence="3 4">
    <name type="scientific">Cognatiyoonia koreensis</name>
    <dbReference type="NCBI Taxonomy" id="364200"/>
    <lineage>
        <taxon>Bacteria</taxon>
        <taxon>Pseudomonadati</taxon>
        <taxon>Pseudomonadota</taxon>
        <taxon>Alphaproteobacteria</taxon>
        <taxon>Rhodobacterales</taxon>
        <taxon>Paracoccaceae</taxon>
        <taxon>Cognatiyoonia</taxon>
    </lineage>
</organism>
<feature type="transmembrane region" description="Helical" evidence="2">
    <location>
        <begin position="420"/>
        <end position="442"/>
    </location>
</feature>
<dbReference type="AlphaFoldDB" id="A0A1I0RSV6"/>
<proteinExistence type="predicted"/>
<dbReference type="GO" id="GO:0004713">
    <property type="term" value="F:protein tyrosine kinase activity"/>
    <property type="evidence" value="ECO:0007669"/>
    <property type="project" value="TreeGrafter"/>
</dbReference>
<dbReference type="EMBL" id="FOIZ01000002">
    <property type="protein sequence ID" value="SEW44255.1"/>
    <property type="molecule type" value="Genomic_DNA"/>
</dbReference>
<sequence>MNLDFRFYWKLFLRRFPVMAALFILCAGLGVFTAIRLPETYQSTARLVVDEPQIPEWMVSTTVETGTIEELDIIQQRLMTRANLIDIANRFKVYPEMRTINPDQIVARMNEDTRINRTAGRDRATLLTISFSAGDPQTSANVVNEYVTLVLEANTDFRMSRADDTLEFFEEEVDRLARELDLQSIRIAEFKSENSGALPENQTYRLGRQSLLQERLSQLERDLRSTQSQREDIERIFQATGSIGNRMGGQRTTPEEQQLIVARADLELALSTYTAQNPRVIRLQSAVDRLESIVAAQKASVQTNEDGGTQLLTAEEAIFTATISEMDNRIETTTAEIERTRQELEDLQDSIIASSANGIQLNALERDYEILQTRYNAAVANLNEAQVSERIETTGQGRRITVIESAVPPSSPSGPSRPRIAMMGAMVGMALAGGFFVLLELLNRTVRRPAELVSKFGVTPIATIPYMESRSRRIARRTTLVGVSLAVLIGGPLALWYIDTNYMPLDLIVRAVLARLNIG</sequence>
<evidence type="ECO:0000313" key="3">
    <source>
        <dbReference type="EMBL" id="SEW44255.1"/>
    </source>
</evidence>
<accession>A0A1I0RSV6</accession>
<name>A0A1I0RSV6_9RHOB</name>
<dbReference type="Proteomes" id="UP000199167">
    <property type="component" value="Unassembled WGS sequence"/>
</dbReference>
<reference evidence="3 4" key="1">
    <citation type="submission" date="2016-10" db="EMBL/GenBank/DDBJ databases">
        <authorList>
            <person name="de Groot N.N."/>
        </authorList>
    </citation>
    <scope>NUCLEOTIDE SEQUENCE [LARGE SCALE GENOMIC DNA]</scope>
    <source>
        <strain evidence="3 4">DSM 17925</strain>
    </source>
</reference>
<dbReference type="InterPro" id="IPR050445">
    <property type="entry name" value="Bact_polysacc_biosynth/exp"/>
</dbReference>
<dbReference type="PANTHER" id="PTHR32309">
    <property type="entry name" value="TYROSINE-PROTEIN KINASE"/>
    <property type="match status" value="1"/>
</dbReference>
<protein>
    <submittedName>
        <fullName evidence="3">Polysaccharide chain length determinant protein, PEP-CTERM locus subfamily</fullName>
    </submittedName>
</protein>
<evidence type="ECO:0000256" key="2">
    <source>
        <dbReference type="SAM" id="Phobius"/>
    </source>
</evidence>
<keyword evidence="2" id="KW-0812">Transmembrane</keyword>
<dbReference type="RefSeq" id="WP_089996838.1">
    <property type="nucleotide sequence ID" value="NZ_FOIZ01000002.1"/>
</dbReference>
<keyword evidence="2" id="KW-0472">Membrane</keyword>
<feature type="transmembrane region" description="Helical" evidence="2">
    <location>
        <begin position="479"/>
        <end position="498"/>
    </location>
</feature>
<keyword evidence="1" id="KW-0175">Coiled coil</keyword>
<feature type="coiled-coil region" evidence="1">
    <location>
        <begin position="159"/>
        <end position="236"/>
    </location>
</feature>
<dbReference type="STRING" id="364200.SAMN04488515_3173"/>
<keyword evidence="4" id="KW-1185">Reference proteome</keyword>
<evidence type="ECO:0000313" key="4">
    <source>
        <dbReference type="Proteomes" id="UP000199167"/>
    </source>
</evidence>
<feature type="coiled-coil region" evidence="1">
    <location>
        <begin position="323"/>
        <end position="381"/>
    </location>
</feature>
<dbReference type="PANTHER" id="PTHR32309:SF13">
    <property type="entry name" value="FERRIC ENTEROBACTIN TRANSPORT PROTEIN FEPE"/>
    <property type="match status" value="1"/>
</dbReference>